<dbReference type="AlphaFoldDB" id="A0A6C0GD21"/>
<name>A0A6C0GD21_9BACT</name>
<evidence type="ECO:0000313" key="2">
    <source>
        <dbReference type="Proteomes" id="UP000480178"/>
    </source>
</evidence>
<dbReference type="PANTHER" id="PTHR41339:SF1">
    <property type="entry name" value="SECRETED PROTEIN"/>
    <property type="match status" value="1"/>
</dbReference>
<keyword evidence="2" id="KW-1185">Reference proteome</keyword>
<reference evidence="1 2" key="1">
    <citation type="submission" date="2020-01" db="EMBL/GenBank/DDBJ databases">
        <authorList>
            <person name="Kim M.K."/>
        </authorList>
    </citation>
    <scope>NUCLEOTIDE SEQUENCE [LARGE SCALE GENOMIC DNA]</scope>
    <source>
        <strain evidence="1 2">172606-1</strain>
    </source>
</reference>
<evidence type="ECO:0000313" key="1">
    <source>
        <dbReference type="EMBL" id="QHT65876.1"/>
    </source>
</evidence>
<accession>A0A6C0GD21</accession>
<proteinExistence type="predicted"/>
<gene>
    <name evidence="1" type="ORF">GXP67_03940</name>
</gene>
<dbReference type="Proteomes" id="UP000480178">
    <property type="component" value="Chromosome"/>
</dbReference>
<sequence>MKNVSKLLSMLFLGLILWSCNKDDDGGEPDITDPANREVVEVSGSIIEATTWEEGKKYLLKGFVYVDKGATLTIQPGTIIKGDKDSKGSLIIKPGSRIVAEGTQQKPIVFTSNQPKGSRAAGDWGGLIILGNAIVNKSPSVLEGEGTSTFGGTNNADNSGVLKYVRIEFAGIAYETDKEINALTLGGVGSGTTIDFVQSSYSGDDAFEWFGGAVNAKHLVSFRTLDDDFDTDLGYSGNVQYGVILRDPAVADQCTCSDSNGFESDNDGLGTTAAPQTTAKFANISLFVGPGTLNSKYRSAARIRRNSAISIYNSVFTGGHPKAGLELEGSATQDNFTVGTSDYAGMILSGFTTPVLPNADPVLARLKDVTRANNTELAAGDLKLDADYNNLTAPKFLPQSGSPLLSAGVTLPAGFETAAFKGAFNTSDWTEGWTNFDPQNAEY</sequence>
<dbReference type="RefSeq" id="WP_162441953.1">
    <property type="nucleotide sequence ID" value="NZ_CP048222.1"/>
</dbReference>
<dbReference type="EMBL" id="CP048222">
    <property type="protein sequence ID" value="QHT65876.1"/>
    <property type="molecule type" value="Genomic_DNA"/>
</dbReference>
<protein>
    <submittedName>
        <fullName evidence="1">T9SS C-terminal target domain-containing protein</fullName>
    </submittedName>
</protein>
<dbReference type="KEGG" id="rhoz:GXP67_03940"/>
<dbReference type="PANTHER" id="PTHR41339">
    <property type="entry name" value="LIPL48"/>
    <property type="match status" value="1"/>
</dbReference>
<organism evidence="1 2">
    <name type="scientific">Rhodocytophaga rosea</name>
    <dbReference type="NCBI Taxonomy" id="2704465"/>
    <lineage>
        <taxon>Bacteria</taxon>
        <taxon>Pseudomonadati</taxon>
        <taxon>Bacteroidota</taxon>
        <taxon>Cytophagia</taxon>
        <taxon>Cytophagales</taxon>
        <taxon>Rhodocytophagaceae</taxon>
        <taxon>Rhodocytophaga</taxon>
    </lineage>
</organism>